<evidence type="ECO:0000259" key="2">
    <source>
        <dbReference type="Pfam" id="PF07811"/>
    </source>
</evidence>
<dbReference type="Proteomes" id="UP001205890">
    <property type="component" value="Unassembled WGS sequence"/>
</dbReference>
<dbReference type="EMBL" id="JANCLU010000003">
    <property type="protein sequence ID" value="MCP8937858.1"/>
    <property type="molecule type" value="Genomic_DNA"/>
</dbReference>
<proteinExistence type="predicted"/>
<protein>
    <submittedName>
        <fullName evidence="3">Pilus assembly protein</fullName>
    </submittedName>
</protein>
<organism evidence="3 4">
    <name type="scientific">Alsobacter ponti</name>
    <dbReference type="NCBI Taxonomy" id="2962936"/>
    <lineage>
        <taxon>Bacteria</taxon>
        <taxon>Pseudomonadati</taxon>
        <taxon>Pseudomonadota</taxon>
        <taxon>Alphaproteobacteria</taxon>
        <taxon>Hyphomicrobiales</taxon>
        <taxon>Alsobacteraceae</taxon>
        <taxon>Alsobacter</taxon>
    </lineage>
</organism>
<dbReference type="Pfam" id="PF07811">
    <property type="entry name" value="TadE"/>
    <property type="match status" value="1"/>
</dbReference>
<dbReference type="InterPro" id="IPR012495">
    <property type="entry name" value="TadE-like_dom"/>
</dbReference>
<feature type="transmembrane region" description="Helical" evidence="1">
    <location>
        <begin position="20"/>
        <end position="42"/>
    </location>
</feature>
<keyword evidence="1" id="KW-0812">Transmembrane</keyword>
<comment type="caution">
    <text evidence="3">The sequence shown here is derived from an EMBL/GenBank/DDBJ whole genome shotgun (WGS) entry which is preliminary data.</text>
</comment>
<feature type="domain" description="TadE-like" evidence="2">
    <location>
        <begin position="14"/>
        <end position="56"/>
    </location>
</feature>
<reference evidence="3 4" key="1">
    <citation type="submission" date="2022-07" db="EMBL/GenBank/DDBJ databases">
        <authorList>
            <person name="Li W.-J."/>
            <person name="Deng Q.-Q."/>
        </authorList>
    </citation>
    <scope>NUCLEOTIDE SEQUENCE [LARGE SCALE GENOMIC DNA]</scope>
    <source>
        <strain evidence="3 4">SYSU M60028</strain>
    </source>
</reference>
<accession>A0ABT1L9W7</accession>
<dbReference type="RefSeq" id="WP_254739228.1">
    <property type="nucleotide sequence ID" value="NZ_JANCLU010000003.1"/>
</dbReference>
<evidence type="ECO:0000313" key="4">
    <source>
        <dbReference type="Proteomes" id="UP001205890"/>
    </source>
</evidence>
<sequence length="229" mass="24002">MIARTLRFAKDSSGAAMVEFSIVLVITLLLTGGVIETLFAFWQWNSAMKAVERGARIAAVSNPVPQNLVSSWASYLPSGKAPGDPVPAGVFDILCTGGGTTYATLTASCSPTTWGAGSKDAMARIFFGRPDTPATTTFTCSSANFGPYSAGICDLFPRATPSNVQVRYQATGLGFYGNPNGPTPTVTVKLRNLQFDYVFIKGLAGIVQTLLPDITATVTGEDLNSAAPS</sequence>
<gene>
    <name evidence="3" type="ORF">NK718_04970</name>
</gene>
<evidence type="ECO:0000256" key="1">
    <source>
        <dbReference type="SAM" id="Phobius"/>
    </source>
</evidence>
<keyword evidence="4" id="KW-1185">Reference proteome</keyword>
<keyword evidence="1" id="KW-0472">Membrane</keyword>
<keyword evidence="1" id="KW-1133">Transmembrane helix</keyword>
<name>A0ABT1L9W7_9HYPH</name>
<evidence type="ECO:0000313" key="3">
    <source>
        <dbReference type="EMBL" id="MCP8937858.1"/>
    </source>
</evidence>